<dbReference type="PANTHER" id="PTHR45790:SF6">
    <property type="entry name" value="UROPORPHYRINOGEN-III C-METHYLTRANSFERASE"/>
    <property type="match status" value="1"/>
</dbReference>
<comment type="similarity">
    <text evidence="10">In the N-terminal section; belongs to the precorrin methyltransferase family.</text>
</comment>
<dbReference type="InterPro" id="IPR035996">
    <property type="entry name" value="4pyrrol_Methylase_sf"/>
</dbReference>
<feature type="domain" description="Siroheme synthase central" evidence="15">
    <location>
        <begin position="180"/>
        <end position="204"/>
    </location>
</feature>
<dbReference type="InterPro" id="IPR014776">
    <property type="entry name" value="4pyrrole_Mease_sub2"/>
</dbReference>
<dbReference type="InterPro" id="IPR028281">
    <property type="entry name" value="Sirohaem_synthase_central"/>
</dbReference>
<dbReference type="InterPro" id="IPR000878">
    <property type="entry name" value="4pyrrol_Mease"/>
</dbReference>
<organism evidence="16 17">
    <name type="scientific">Marasmiellus scandens</name>
    <dbReference type="NCBI Taxonomy" id="2682957"/>
    <lineage>
        <taxon>Eukaryota</taxon>
        <taxon>Fungi</taxon>
        <taxon>Dikarya</taxon>
        <taxon>Basidiomycota</taxon>
        <taxon>Agaricomycotina</taxon>
        <taxon>Agaricomycetes</taxon>
        <taxon>Agaricomycetidae</taxon>
        <taxon>Agaricales</taxon>
        <taxon>Marasmiineae</taxon>
        <taxon>Omphalotaceae</taxon>
        <taxon>Marasmiellus</taxon>
    </lineage>
</organism>
<evidence type="ECO:0000256" key="7">
    <source>
        <dbReference type="ARBA" id="ARBA00023002"/>
    </source>
</evidence>
<evidence type="ECO:0000256" key="2">
    <source>
        <dbReference type="ARBA" id="ARBA00012400"/>
    </source>
</evidence>
<evidence type="ECO:0000256" key="5">
    <source>
        <dbReference type="ARBA" id="ARBA00022679"/>
    </source>
</evidence>
<evidence type="ECO:0000256" key="6">
    <source>
        <dbReference type="ARBA" id="ARBA00022691"/>
    </source>
</evidence>
<dbReference type="PANTHER" id="PTHR45790">
    <property type="entry name" value="SIROHEME SYNTHASE-RELATED"/>
    <property type="match status" value="1"/>
</dbReference>
<comment type="subunit">
    <text evidence="1">Homodimer.</text>
</comment>
<evidence type="ECO:0000259" key="14">
    <source>
        <dbReference type="Pfam" id="PF14823"/>
    </source>
</evidence>
<feature type="region of interest" description="Disordered" evidence="12">
    <location>
        <begin position="228"/>
        <end position="266"/>
    </location>
</feature>
<evidence type="ECO:0000256" key="1">
    <source>
        <dbReference type="ARBA" id="ARBA00011738"/>
    </source>
</evidence>
<dbReference type="EC" id="1.3.1.76" evidence="2"/>
<dbReference type="InterPro" id="IPR028162">
    <property type="entry name" value="Met8_C"/>
</dbReference>
<keyword evidence="8" id="KW-0520">NAD</keyword>
<dbReference type="InterPro" id="IPR050161">
    <property type="entry name" value="Siro_Cobalamin_biosynth"/>
</dbReference>
<dbReference type="SUPFAM" id="SSF53790">
    <property type="entry name" value="Tetrapyrrole methylase"/>
    <property type="match status" value="1"/>
</dbReference>
<dbReference type="SUPFAM" id="SSF75615">
    <property type="entry name" value="Siroheme synthase middle domains-like"/>
    <property type="match status" value="1"/>
</dbReference>
<dbReference type="Pfam" id="PF13241">
    <property type="entry name" value="NAD_binding_7"/>
    <property type="match status" value="1"/>
</dbReference>
<dbReference type="SUPFAM" id="SSF51735">
    <property type="entry name" value="NAD(P)-binding Rossmann-fold domains"/>
    <property type="match status" value="1"/>
</dbReference>
<dbReference type="Pfam" id="PF14823">
    <property type="entry name" value="Sirohm_synth_C"/>
    <property type="match status" value="1"/>
</dbReference>
<evidence type="ECO:0000256" key="4">
    <source>
        <dbReference type="ARBA" id="ARBA00022603"/>
    </source>
</evidence>
<dbReference type="InterPro" id="IPR003043">
    <property type="entry name" value="Uropor_MeTrfase_CS"/>
</dbReference>
<dbReference type="GO" id="GO:0032259">
    <property type="term" value="P:methylation"/>
    <property type="evidence" value="ECO:0007669"/>
    <property type="project" value="UniProtKB-KW"/>
</dbReference>
<proteinExistence type="inferred from homology"/>
<evidence type="ECO:0000256" key="12">
    <source>
        <dbReference type="SAM" id="MobiDB-lite"/>
    </source>
</evidence>
<gene>
    <name evidence="16" type="primary">MET1</name>
    <name evidence="16" type="ORF">VKT23_002527</name>
</gene>
<evidence type="ECO:0000256" key="9">
    <source>
        <dbReference type="ARBA" id="ARBA00023244"/>
    </source>
</evidence>
<name>A0ABR1K3K4_9AGAR</name>
<dbReference type="Pfam" id="PF00590">
    <property type="entry name" value="TP_methylase"/>
    <property type="match status" value="1"/>
</dbReference>
<evidence type="ECO:0000313" key="17">
    <source>
        <dbReference type="Proteomes" id="UP001498398"/>
    </source>
</evidence>
<dbReference type="InterPro" id="IPR036291">
    <property type="entry name" value="NAD(P)-bd_dom_sf"/>
</dbReference>
<dbReference type="Gene3D" id="3.30.950.10">
    <property type="entry name" value="Methyltransferase, Cobalt-precorrin-4 Transmethylase, Domain 2"/>
    <property type="match status" value="1"/>
</dbReference>
<dbReference type="PROSITE" id="PS00840">
    <property type="entry name" value="SUMT_2"/>
    <property type="match status" value="1"/>
</dbReference>
<keyword evidence="7" id="KW-0560">Oxidoreductase</keyword>
<evidence type="ECO:0000313" key="16">
    <source>
        <dbReference type="EMBL" id="KAK7471112.1"/>
    </source>
</evidence>
<feature type="domain" description="Tetrapyrrole methylase" evidence="13">
    <location>
        <begin position="329"/>
        <end position="554"/>
    </location>
</feature>
<dbReference type="Proteomes" id="UP001498398">
    <property type="component" value="Unassembled WGS sequence"/>
</dbReference>
<sequence length="622" mass="67193">MLASNSTAFPTPKGGASLILSFRLEHKTTLILGADSLAASRVFAALEADSKVLVLSKGGLKTACNEIRWRTEQGQLNVVDIDTLPESSTTKQPSLDRDAEAVDYFLTSSGLTEINVSFACITDTILGSSKRRTRVSAEMLYKVFRARGILVNTTDMPDLCDFSFTSTHRFENADSGGTTPLQVGVTTNGQGCRLAGRIKREIVARLPREVGPAVEKIGRMRMLAKKEDGDLQYDEPVDQEDSYDDSGVATPNRPVPLRNKSETASESARRRMKWVAQISEYWPLSKLARLEDDEMRLLLAGQSPSGEEKDLVFPPSVHSLGVCPPPGRIFLVGSGPGHPSLLTLATHTALTKHANLVLSDKLVPDAVLALIPKGVEVRIARKFPGNAEGAQNEMMEAAVEAAHRGLTVVRLKQGDPVVYGRAGEEVLYFRERGFEPIVVPGVSSALAGPTFAGIPVTQRGVAESFMVCTGVGRKGKEVQLPGYERGRTLVILMGVARLAQVIGALLEVPSDLPLSGNGTQRRAGVAYPPHTPIALIERASMPDQRVIESTLGNVVRALESVGEQRPPGMIIVGWSALALWAKGDVEVLNEGAEADDTERVRHWLGGSDWRVREGLDDGWEGL</sequence>
<dbReference type="EMBL" id="JBANRG010000002">
    <property type="protein sequence ID" value="KAK7471112.1"/>
    <property type="molecule type" value="Genomic_DNA"/>
</dbReference>
<keyword evidence="5 11" id="KW-0808">Transferase</keyword>
<feature type="domain" description="Siroheme biosynthesis protein Met8 C-terminal" evidence="14">
    <location>
        <begin position="257"/>
        <end position="301"/>
    </location>
</feature>
<evidence type="ECO:0000259" key="13">
    <source>
        <dbReference type="Pfam" id="PF00590"/>
    </source>
</evidence>
<comment type="similarity">
    <text evidence="11">Belongs to the precorrin methyltransferase family.</text>
</comment>
<comment type="caution">
    <text evidence="16">The sequence shown here is derived from an EMBL/GenBank/DDBJ whole genome shotgun (WGS) entry which is preliminary data.</text>
</comment>
<reference evidence="16 17" key="1">
    <citation type="submission" date="2024-01" db="EMBL/GenBank/DDBJ databases">
        <title>A draft genome for the cacao thread blight pathogen Marasmiellus scandens.</title>
        <authorList>
            <person name="Baruah I.K."/>
            <person name="Leung J."/>
            <person name="Bukari Y."/>
            <person name="Amoako-Attah I."/>
            <person name="Meinhardt L.W."/>
            <person name="Bailey B.A."/>
            <person name="Cohen S.P."/>
        </authorList>
    </citation>
    <scope>NUCLEOTIDE SEQUENCE [LARGE SCALE GENOMIC DNA]</scope>
    <source>
        <strain evidence="16 17">GH-19</strain>
    </source>
</reference>
<dbReference type="InterPro" id="IPR014777">
    <property type="entry name" value="4pyrrole_Mease_sub1"/>
</dbReference>
<dbReference type="Gene3D" id="3.40.1010.10">
    <property type="entry name" value="Cobalt-precorrin-4 Transmethylase, Domain 1"/>
    <property type="match status" value="1"/>
</dbReference>
<evidence type="ECO:0000256" key="10">
    <source>
        <dbReference type="ARBA" id="ARBA00035662"/>
    </source>
</evidence>
<evidence type="ECO:0000256" key="3">
    <source>
        <dbReference type="ARBA" id="ARBA00022481"/>
    </source>
</evidence>
<feature type="compositionally biased region" description="Acidic residues" evidence="12">
    <location>
        <begin position="230"/>
        <end position="244"/>
    </location>
</feature>
<keyword evidence="6" id="KW-0949">S-adenosyl-L-methionine</keyword>
<keyword evidence="17" id="KW-1185">Reference proteome</keyword>
<dbReference type="Gene3D" id="3.40.50.720">
    <property type="entry name" value="NAD(P)-binding Rossmann-like Domain"/>
    <property type="match status" value="1"/>
</dbReference>
<evidence type="ECO:0000256" key="8">
    <source>
        <dbReference type="ARBA" id="ARBA00023027"/>
    </source>
</evidence>
<dbReference type="InterPro" id="IPR006366">
    <property type="entry name" value="CobA/CysG_C"/>
</dbReference>
<dbReference type="GO" id="GO:0004851">
    <property type="term" value="F:uroporphyrin-III C-methyltransferase activity"/>
    <property type="evidence" value="ECO:0007669"/>
    <property type="project" value="UniProtKB-EC"/>
</dbReference>
<keyword evidence="3" id="KW-0488">Methylation</keyword>
<keyword evidence="9" id="KW-0627">Porphyrin biosynthesis</keyword>
<dbReference type="CDD" id="cd11642">
    <property type="entry name" value="SUMT"/>
    <property type="match status" value="1"/>
</dbReference>
<evidence type="ECO:0000259" key="15">
    <source>
        <dbReference type="Pfam" id="PF14824"/>
    </source>
</evidence>
<evidence type="ECO:0000256" key="11">
    <source>
        <dbReference type="RuleBase" id="RU003960"/>
    </source>
</evidence>
<dbReference type="Pfam" id="PF14824">
    <property type="entry name" value="Sirohm_synth_M"/>
    <property type="match status" value="1"/>
</dbReference>
<accession>A0ABR1K3K4</accession>
<protein>
    <recommendedName>
        <fullName evidence="2">precorrin-2 dehydrogenase</fullName>
        <ecNumber evidence="2">1.3.1.76</ecNumber>
    </recommendedName>
</protein>
<keyword evidence="4 11" id="KW-0489">Methyltransferase</keyword>